<dbReference type="EMBL" id="CAJJDN010000381">
    <property type="protein sequence ID" value="CAD8131135.1"/>
    <property type="molecule type" value="Genomic_DNA"/>
</dbReference>
<reference evidence="1" key="1">
    <citation type="submission" date="2021-01" db="EMBL/GenBank/DDBJ databases">
        <authorList>
            <consortium name="Genoscope - CEA"/>
            <person name="William W."/>
        </authorList>
    </citation>
    <scope>NUCLEOTIDE SEQUENCE</scope>
</reference>
<organism evidence="1 2">
    <name type="scientific">Paramecium sonneborni</name>
    <dbReference type="NCBI Taxonomy" id="65129"/>
    <lineage>
        <taxon>Eukaryota</taxon>
        <taxon>Sar</taxon>
        <taxon>Alveolata</taxon>
        <taxon>Ciliophora</taxon>
        <taxon>Intramacronucleata</taxon>
        <taxon>Oligohymenophorea</taxon>
        <taxon>Peniculida</taxon>
        <taxon>Parameciidae</taxon>
        <taxon>Paramecium</taxon>
    </lineage>
</organism>
<accession>A0A8S1RVZ6</accession>
<name>A0A8S1RVZ6_9CILI</name>
<dbReference type="Proteomes" id="UP000692954">
    <property type="component" value="Unassembled WGS sequence"/>
</dbReference>
<proteinExistence type="predicted"/>
<evidence type="ECO:0000313" key="1">
    <source>
        <dbReference type="EMBL" id="CAD8131135.1"/>
    </source>
</evidence>
<protein>
    <submittedName>
        <fullName evidence="1">Uncharacterized protein</fullName>
    </submittedName>
</protein>
<keyword evidence="2" id="KW-1185">Reference proteome</keyword>
<gene>
    <name evidence="1" type="ORF">PSON_ATCC_30995.1.T3810001</name>
</gene>
<evidence type="ECO:0000313" key="2">
    <source>
        <dbReference type="Proteomes" id="UP000692954"/>
    </source>
</evidence>
<sequence length="89" mass="10683">MLNLIKFRKELIQTFVLKLDYLSGSSHLVRFLGKEIFQKEVQQKRFLSIYNIVQFTHTKYLELKIEKPLFLLTTQYDNLPFQLLSDKIS</sequence>
<dbReference type="AlphaFoldDB" id="A0A8S1RVZ6"/>
<comment type="caution">
    <text evidence="1">The sequence shown here is derived from an EMBL/GenBank/DDBJ whole genome shotgun (WGS) entry which is preliminary data.</text>
</comment>